<organism evidence="1 2">
    <name type="scientific">Caerostris darwini</name>
    <dbReference type="NCBI Taxonomy" id="1538125"/>
    <lineage>
        <taxon>Eukaryota</taxon>
        <taxon>Metazoa</taxon>
        <taxon>Ecdysozoa</taxon>
        <taxon>Arthropoda</taxon>
        <taxon>Chelicerata</taxon>
        <taxon>Arachnida</taxon>
        <taxon>Araneae</taxon>
        <taxon>Araneomorphae</taxon>
        <taxon>Entelegynae</taxon>
        <taxon>Araneoidea</taxon>
        <taxon>Araneidae</taxon>
        <taxon>Caerostris</taxon>
    </lineage>
</organism>
<dbReference type="AlphaFoldDB" id="A0AAV4PCJ3"/>
<dbReference type="Proteomes" id="UP001054837">
    <property type="component" value="Unassembled WGS sequence"/>
</dbReference>
<protein>
    <submittedName>
        <fullName evidence="1">Uncharacterized protein</fullName>
    </submittedName>
</protein>
<name>A0AAV4PCJ3_9ARAC</name>
<keyword evidence="2" id="KW-1185">Reference proteome</keyword>
<evidence type="ECO:0000313" key="1">
    <source>
        <dbReference type="EMBL" id="GIX93876.1"/>
    </source>
</evidence>
<accession>A0AAV4PCJ3</accession>
<comment type="caution">
    <text evidence="1">The sequence shown here is derived from an EMBL/GenBank/DDBJ whole genome shotgun (WGS) entry which is preliminary data.</text>
</comment>
<proteinExistence type="predicted"/>
<dbReference type="EMBL" id="BPLQ01002550">
    <property type="protein sequence ID" value="GIX93876.1"/>
    <property type="molecule type" value="Genomic_DNA"/>
</dbReference>
<sequence>MSKMGSLLVGRRQLLGAFDNAPSKIEKKVFVLPECTMARNRPLLMKVLADNGDVDDRMKCLFVGNCRFKWRVNVEALLSDEDDVKCCV</sequence>
<reference evidence="1 2" key="1">
    <citation type="submission" date="2021-06" db="EMBL/GenBank/DDBJ databases">
        <title>Caerostris darwini draft genome.</title>
        <authorList>
            <person name="Kono N."/>
            <person name="Arakawa K."/>
        </authorList>
    </citation>
    <scope>NUCLEOTIDE SEQUENCE [LARGE SCALE GENOMIC DNA]</scope>
</reference>
<evidence type="ECO:0000313" key="2">
    <source>
        <dbReference type="Proteomes" id="UP001054837"/>
    </source>
</evidence>
<gene>
    <name evidence="1" type="ORF">CDAR_179121</name>
</gene>